<organism evidence="1 2">
    <name type="scientific">Micromonospora jinlongensis</name>
    <dbReference type="NCBI Taxonomy" id="1287877"/>
    <lineage>
        <taxon>Bacteria</taxon>
        <taxon>Bacillati</taxon>
        <taxon>Actinomycetota</taxon>
        <taxon>Actinomycetes</taxon>
        <taxon>Micromonosporales</taxon>
        <taxon>Micromonosporaceae</taxon>
        <taxon>Micromonospora</taxon>
    </lineage>
</organism>
<evidence type="ECO:0000313" key="2">
    <source>
        <dbReference type="Proteomes" id="UP000523545"/>
    </source>
</evidence>
<dbReference type="AlphaFoldDB" id="A0A7Y9WY81"/>
<keyword evidence="2" id="KW-1185">Reference proteome</keyword>
<protein>
    <recommendedName>
        <fullName evidence="3">Tubby C 2</fullName>
    </recommendedName>
</protein>
<gene>
    <name evidence="1" type="ORF">HNR22_000757</name>
</gene>
<comment type="caution">
    <text evidence="1">The sequence shown here is derived from an EMBL/GenBank/DDBJ whole genome shotgun (WGS) entry which is preliminary data.</text>
</comment>
<evidence type="ECO:0008006" key="3">
    <source>
        <dbReference type="Google" id="ProtNLM"/>
    </source>
</evidence>
<proteinExistence type="predicted"/>
<accession>A0A7Y9WY81</accession>
<dbReference type="RefSeq" id="WP_179779088.1">
    <property type="nucleotide sequence ID" value="NZ_JACCHK010000001.1"/>
</dbReference>
<dbReference type="Proteomes" id="UP000523545">
    <property type="component" value="Unassembled WGS sequence"/>
</dbReference>
<dbReference type="EMBL" id="JACCHK010000001">
    <property type="protein sequence ID" value="NYH41030.1"/>
    <property type="molecule type" value="Genomic_DNA"/>
</dbReference>
<name>A0A7Y9WY81_9ACTN</name>
<sequence>MHSIFTGRLLLPLLSPLRRTAAVTLGDGTPVAVLRRKFVSKRHQFDVLNAGATTLLATGAATSFANDHHRLVGPRSEVILEYLIDYAGRRRGTVTLPDGRMFTTDGERNAQHFAITDRSGRPVATLVTTSSALSMRSADLVLDVGAPVLTLLEAIGMAQCLLTVVNSRRGDAT</sequence>
<evidence type="ECO:0000313" key="1">
    <source>
        <dbReference type="EMBL" id="NYH41030.1"/>
    </source>
</evidence>
<reference evidence="1 2" key="1">
    <citation type="submission" date="2020-07" db="EMBL/GenBank/DDBJ databases">
        <title>Sequencing the genomes of 1000 actinobacteria strains.</title>
        <authorList>
            <person name="Klenk H.-P."/>
        </authorList>
    </citation>
    <scope>NUCLEOTIDE SEQUENCE [LARGE SCALE GENOMIC DNA]</scope>
    <source>
        <strain evidence="1 2">DSM 45876</strain>
    </source>
</reference>